<keyword evidence="3" id="KW-0238">DNA-binding</keyword>
<evidence type="ECO:0000313" key="10">
    <source>
        <dbReference type="RefSeq" id="XP_035542590.1"/>
    </source>
</evidence>
<keyword evidence="8" id="KW-1185">Reference proteome</keyword>
<reference evidence="9 10" key="1">
    <citation type="submission" date="2025-04" db="UniProtKB">
        <authorList>
            <consortium name="RefSeq"/>
        </authorList>
    </citation>
    <scope>IDENTIFICATION</scope>
    <source>
        <tissue evidence="9 10">Leaves</tissue>
    </source>
</reference>
<dbReference type="PANTHER" id="PTHR31920:SF147">
    <property type="entry name" value="TF-B3 DOMAIN-CONTAINING PROTEIN"/>
    <property type="match status" value="1"/>
</dbReference>
<dbReference type="InterPro" id="IPR015300">
    <property type="entry name" value="DNA-bd_pseudobarrel_sf"/>
</dbReference>
<dbReference type="InterPro" id="IPR050655">
    <property type="entry name" value="Plant_B3_domain"/>
</dbReference>
<keyword evidence="5" id="KW-0539">Nucleus</keyword>
<dbReference type="Pfam" id="PF02362">
    <property type="entry name" value="B3"/>
    <property type="match status" value="2"/>
</dbReference>
<evidence type="ECO:0000313" key="8">
    <source>
        <dbReference type="Proteomes" id="UP000235220"/>
    </source>
</evidence>
<dbReference type="GeneID" id="108999814"/>
<dbReference type="SUPFAM" id="SSF101936">
    <property type="entry name" value="DNA-binding pseudobarrel domain"/>
    <property type="match status" value="2"/>
</dbReference>
<feature type="compositionally biased region" description="Basic and acidic residues" evidence="6">
    <location>
        <begin position="164"/>
        <end position="194"/>
    </location>
</feature>
<evidence type="ECO:0000256" key="5">
    <source>
        <dbReference type="ARBA" id="ARBA00023242"/>
    </source>
</evidence>
<comment type="subcellular location">
    <subcellularLocation>
        <location evidence="1">Nucleus</location>
    </subcellularLocation>
</comment>
<evidence type="ECO:0000256" key="3">
    <source>
        <dbReference type="ARBA" id="ARBA00023125"/>
    </source>
</evidence>
<dbReference type="SMART" id="SM01019">
    <property type="entry name" value="B3"/>
    <property type="match status" value="2"/>
</dbReference>
<dbReference type="OrthoDB" id="623918at2759"/>
<accession>A0A6P9E3D7</accession>
<dbReference type="KEGG" id="jre:108999814"/>
<dbReference type="Gene3D" id="2.40.330.10">
    <property type="entry name" value="DNA-binding pseudobarrel domain"/>
    <property type="match status" value="2"/>
</dbReference>
<dbReference type="RefSeq" id="XP_035542589.1">
    <property type="nucleotide sequence ID" value="XM_035686696.1"/>
</dbReference>
<dbReference type="InterPro" id="IPR003340">
    <property type="entry name" value="B3_DNA-bd"/>
</dbReference>
<dbReference type="GO" id="GO:0003677">
    <property type="term" value="F:DNA binding"/>
    <property type="evidence" value="ECO:0007669"/>
    <property type="project" value="UniProtKB-KW"/>
</dbReference>
<evidence type="ECO:0000313" key="9">
    <source>
        <dbReference type="RefSeq" id="XP_035542589.1"/>
    </source>
</evidence>
<dbReference type="PANTHER" id="PTHR31920">
    <property type="entry name" value="B3 DOMAIN-CONTAINING"/>
    <property type="match status" value="1"/>
</dbReference>
<evidence type="ECO:0000256" key="4">
    <source>
        <dbReference type="ARBA" id="ARBA00023163"/>
    </source>
</evidence>
<dbReference type="PROSITE" id="PS50863">
    <property type="entry name" value="B3"/>
    <property type="match status" value="2"/>
</dbReference>
<name>A0A6P9E3D7_JUGRE</name>
<sequence length="335" mass="38674">MCMAAAGNISKNRRSGMFPNWKYDHHRRPSSSVAGRRPAHFFKIMIPSAMAQKKLRIPVKFVRLFGDELPTVVTLILPNGCSWQVGLERSATEKEMWFHEGWHDFVEYHSIDSGYFLVFRYQGNSNFHVLVFDKTATEIQYSSKNLDYDQGVDMIMQVSDDDVEKSSHDKSKETHEIILSKHEDGETSDHDRERPVVLSGTSMKKRRLRMSRGRERAIQAAITFKPKNPSFMRVMLSPASYHMYVPSGFATSYLSLNQSVKLLTSDVDDGQHEWDVICRRCHYDRHPRSSLKLGSGWKVFARDNNLKKGDAFVFELIQRKPTVLKVSIFRVVDYA</sequence>
<proteinExistence type="predicted"/>
<gene>
    <name evidence="9 10" type="primary">LOC108999814</name>
</gene>
<evidence type="ECO:0000259" key="7">
    <source>
        <dbReference type="PROSITE" id="PS50863"/>
    </source>
</evidence>
<dbReference type="AlphaFoldDB" id="A0A6P9E3D7"/>
<dbReference type="Proteomes" id="UP000235220">
    <property type="component" value="Chromosome 16"/>
</dbReference>
<feature type="domain" description="TF-B3" evidence="7">
    <location>
        <begin position="40"/>
        <end position="135"/>
    </location>
</feature>
<feature type="domain" description="TF-B3" evidence="7">
    <location>
        <begin position="228"/>
        <end position="332"/>
    </location>
</feature>
<keyword evidence="2" id="KW-0805">Transcription regulation</keyword>
<organism evidence="8 10">
    <name type="scientific">Juglans regia</name>
    <name type="common">English walnut</name>
    <dbReference type="NCBI Taxonomy" id="51240"/>
    <lineage>
        <taxon>Eukaryota</taxon>
        <taxon>Viridiplantae</taxon>
        <taxon>Streptophyta</taxon>
        <taxon>Embryophyta</taxon>
        <taxon>Tracheophyta</taxon>
        <taxon>Spermatophyta</taxon>
        <taxon>Magnoliopsida</taxon>
        <taxon>eudicotyledons</taxon>
        <taxon>Gunneridae</taxon>
        <taxon>Pentapetalae</taxon>
        <taxon>rosids</taxon>
        <taxon>fabids</taxon>
        <taxon>Fagales</taxon>
        <taxon>Juglandaceae</taxon>
        <taxon>Juglans</taxon>
    </lineage>
</organism>
<feature type="region of interest" description="Disordered" evidence="6">
    <location>
        <begin position="163"/>
        <end position="194"/>
    </location>
</feature>
<evidence type="ECO:0000256" key="2">
    <source>
        <dbReference type="ARBA" id="ARBA00023015"/>
    </source>
</evidence>
<protein>
    <submittedName>
        <fullName evidence="9 10">B3 domain-containing transcription factor VRN1-like</fullName>
    </submittedName>
</protein>
<evidence type="ECO:0000256" key="6">
    <source>
        <dbReference type="SAM" id="MobiDB-lite"/>
    </source>
</evidence>
<dbReference type="GO" id="GO:0005634">
    <property type="term" value="C:nucleus"/>
    <property type="evidence" value="ECO:0007669"/>
    <property type="project" value="UniProtKB-SubCell"/>
</dbReference>
<dbReference type="CDD" id="cd10017">
    <property type="entry name" value="B3_DNA"/>
    <property type="match status" value="2"/>
</dbReference>
<keyword evidence="4" id="KW-0804">Transcription</keyword>
<dbReference type="RefSeq" id="XP_035542590.1">
    <property type="nucleotide sequence ID" value="XM_035686697.1"/>
</dbReference>
<evidence type="ECO:0000256" key="1">
    <source>
        <dbReference type="ARBA" id="ARBA00004123"/>
    </source>
</evidence>